<keyword evidence="2" id="KW-0964">Secreted</keyword>
<evidence type="ECO:0000256" key="3">
    <source>
        <dbReference type="ARBA" id="ARBA00022670"/>
    </source>
</evidence>
<evidence type="ECO:0000313" key="9">
    <source>
        <dbReference type="Proteomes" id="UP000287033"/>
    </source>
</evidence>
<evidence type="ECO:0000259" key="7">
    <source>
        <dbReference type="PROSITE" id="PS50240"/>
    </source>
</evidence>
<dbReference type="PANTHER" id="PTHR24264">
    <property type="entry name" value="TRYPSIN-RELATED"/>
    <property type="match status" value="1"/>
</dbReference>
<dbReference type="EMBL" id="BEZZ01003332">
    <property type="protein sequence ID" value="GCC19492.1"/>
    <property type="molecule type" value="Genomic_DNA"/>
</dbReference>
<dbReference type="OMA" id="PEWHSGF"/>
<dbReference type="PROSITE" id="PS50240">
    <property type="entry name" value="TRYPSIN_DOM"/>
    <property type="match status" value="1"/>
</dbReference>
<dbReference type="GO" id="GO:0006508">
    <property type="term" value="P:proteolysis"/>
    <property type="evidence" value="ECO:0007669"/>
    <property type="project" value="UniProtKB-KW"/>
</dbReference>
<dbReference type="Pfam" id="PF00089">
    <property type="entry name" value="Trypsin"/>
    <property type="match status" value="2"/>
</dbReference>
<evidence type="ECO:0000256" key="2">
    <source>
        <dbReference type="ARBA" id="ARBA00022525"/>
    </source>
</evidence>
<keyword evidence="4" id="KW-0378">Hydrolase</keyword>
<comment type="subcellular location">
    <subcellularLocation>
        <location evidence="1">Secreted</location>
    </subcellularLocation>
</comment>
<dbReference type="SMART" id="SM00020">
    <property type="entry name" value="Tryp_SPc"/>
    <property type="match status" value="2"/>
</dbReference>
<reference evidence="8 9" key="1">
    <citation type="journal article" date="2018" name="Nat. Ecol. Evol.">
        <title>Shark genomes provide insights into elasmobranch evolution and the origin of vertebrates.</title>
        <authorList>
            <person name="Hara Y"/>
            <person name="Yamaguchi K"/>
            <person name="Onimaru K"/>
            <person name="Kadota M"/>
            <person name="Koyanagi M"/>
            <person name="Keeley SD"/>
            <person name="Tatsumi K"/>
            <person name="Tanaka K"/>
            <person name="Motone F"/>
            <person name="Kageyama Y"/>
            <person name="Nozu R"/>
            <person name="Adachi N"/>
            <person name="Nishimura O"/>
            <person name="Nakagawa R"/>
            <person name="Tanegashima C"/>
            <person name="Kiyatake I"/>
            <person name="Matsumoto R"/>
            <person name="Murakumo K"/>
            <person name="Nishida K"/>
            <person name="Terakita A"/>
            <person name="Kuratani S"/>
            <person name="Sato K"/>
            <person name="Hyodo S Kuraku.S."/>
        </authorList>
    </citation>
    <scope>NUCLEOTIDE SEQUENCE [LARGE SCALE GENOMIC DNA]</scope>
</reference>
<organism evidence="8 9">
    <name type="scientific">Chiloscyllium punctatum</name>
    <name type="common">Brownbanded bambooshark</name>
    <name type="synonym">Hemiscyllium punctatum</name>
    <dbReference type="NCBI Taxonomy" id="137246"/>
    <lineage>
        <taxon>Eukaryota</taxon>
        <taxon>Metazoa</taxon>
        <taxon>Chordata</taxon>
        <taxon>Craniata</taxon>
        <taxon>Vertebrata</taxon>
        <taxon>Chondrichthyes</taxon>
        <taxon>Elasmobranchii</taxon>
        <taxon>Galeomorphii</taxon>
        <taxon>Galeoidea</taxon>
        <taxon>Orectolobiformes</taxon>
        <taxon>Hemiscylliidae</taxon>
        <taxon>Chiloscyllium</taxon>
    </lineage>
</organism>
<dbReference type="PRINTS" id="PR00722">
    <property type="entry name" value="CHYMOTRYPSIN"/>
</dbReference>
<evidence type="ECO:0000256" key="1">
    <source>
        <dbReference type="ARBA" id="ARBA00004613"/>
    </source>
</evidence>
<dbReference type="Proteomes" id="UP000287033">
    <property type="component" value="Unassembled WGS sequence"/>
</dbReference>
<dbReference type="InterPro" id="IPR001314">
    <property type="entry name" value="Peptidase_S1A"/>
</dbReference>
<evidence type="ECO:0000256" key="6">
    <source>
        <dbReference type="ARBA" id="ARBA00023157"/>
    </source>
</evidence>
<proteinExistence type="predicted"/>
<dbReference type="STRING" id="137246.A0A401RMX2"/>
<feature type="domain" description="Peptidase S1" evidence="7">
    <location>
        <begin position="71"/>
        <end position="418"/>
    </location>
</feature>
<dbReference type="Gene3D" id="2.40.10.10">
    <property type="entry name" value="Trypsin-like serine proteases"/>
    <property type="match status" value="4"/>
</dbReference>
<feature type="non-terminal residue" evidence="8">
    <location>
        <position position="469"/>
    </location>
</feature>
<keyword evidence="9" id="KW-1185">Reference proteome</keyword>
<dbReference type="InterPro" id="IPR001254">
    <property type="entry name" value="Trypsin_dom"/>
</dbReference>
<evidence type="ECO:0000256" key="4">
    <source>
        <dbReference type="ARBA" id="ARBA00022801"/>
    </source>
</evidence>
<dbReference type="AlphaFoldDB" id="A0A401RMX2"/>
<sequence>MIKRERKVTVYCCKKCHFNVTLDETTSSSQATRTAYELKLNLNNMGSMLQVTCIALVFSILTGQSSDCMEIIGGHDVKAYSKPYMVSIQANNQHVCGGTLIQTKWVLTAANCGQLIKKKKATVVLGARSLQKKDNIEQIISVKRLSPYPEFKNKIENDIMLLELAQAADVKKKGVEILKLPTSTKDLKAGVICRIIGWGQTSPRDKKQSDTLKEATISVIDRKTCNSKKYYNGTPVITDNMICAGDKKGRKDSCLFLRMSKMFQVVFIISILNALANHGCVCMKIIGGRDVKPGSGSFMVSIQCANEHVCGGTLIHTQWVLTSANCAVYYFQGKKTTVVLGTLSLKDKKKAQNIKVIFAEPHPAYNNKTEQNNLALLKLDRPAKLNKFVKVLSLPKSTKDIKSGTKCKILGWGQTSVDNDDSSDTLKEIIVTIIDRQRCNSKDYYKHDPVVTDDMLCAGDANRMSKLCR</sequence>
<dbReference type="GO" id="GO:0005615">
    <property type="term" value="C:extracellular space"/>
    <property type="evidence" value="ECO:0007669"/>
    <property type="project" value="TreeGrafter"/>
</dbReference>
<dbReference type="InterPro" id="IPR009003">
    <property type="entry name" value="Peptidase_S1_PA"/>
</dbReference>
<dbReference type="InterPro" id="IPR050127">
    <property type="entry name" value="Serine_Proteases_S1"/>
</dbReference>
<dbReference type="FunFam" id="2.40.10.10:FF:000005">
    <property type="entry name" value="Serine protease 37"/>
    <property type="match status" value="2"/>
</dbReference>
<gene>
    <name evidence="8" type="ORF">chiPu_0021081</name>
</gene>
<protein>
    <recommendedName>
        <fullName evidence="7">Peptidase S1 domain-containing protein</fullName>
    </recommendedName>
</protein>
<dbReference type="InterPro" id="IPR043504">
    <property type="entry name" value="Peptidase_S1_PA_chymotrypsin"/>
</dbReference>
<evidence type="ECO:0000256" key="5">
    <source>
        <dbReference type="ARBA" id="ARBA00022825"/>
    </source>
</evidence>
<dbReference type="GO" id="GO:0004252">
    <property type="term" value="F:serine-type endopeptidase activity"/>
    <property type="evidence" value="ECO:0007669"/>
    <property type="project" value="InterPro"/>
</dbReference>
<name>A0A401RMX2_CHIPU</name>
<keyword evidence="5" id="KW-0720">Serine protease</keyword>
<evidence type="ECO:0000313" key="8">
    <source>
        <dbReference type="EMBL" id="GCC19492.1"/>
    </source>
</evidence>
<dbReference type="CDD" id="cd00190">
    <property type="entry name" value="Tryp_SPc"/>
    <property type="match status" value="2"/>
</dbReference>
<comment type="caution">
    <text evidence="8">The sequence shown here is derived from an EMBL/GenBank/DDBJ whole genome shotgun (WGS) entry which is preliminary data.</text>
</comment>
<dbReference type="SUPFAM" id="SSF50494">
    <property type="entry name" value="Trypsin-like serine proteases"/>
    <property type="match status" value="2"/>
</dbReference>
<keyword evidence="6" id="KW-1015">Disulfide bond</keyword>
<dbReference type="OrthoDB" id="6755574at2759"/>
<dbReference type="PANTHER" id="PTHR24264:SF65">
    <property type="entry name" value="SRCR DOMAIN-CONTAINING PROTEIN"/>
    <property type="match status" value="1"/>
</dbReference>
<accession>A0A401RMX2</accession>
<keyword evidence="3" id="KW-0645">Protease</keyword>